<dbReference type="Proteomes" id="UP000191116">
    <property type="component" value="Unassembled WGS sequence"/>
</dbReference>
<evidence type="ECO:0000313" key="2">
    <source>
        <dbReference type="EMBL" id="SKA44714.1"/>
    </source>
</evidence>
<organism evidence="2 3">
    <name type="scientific">Photobacterium toruni</name>
    <dbReference type="NCBI Taxonomy" id="1935446"/>
    <lineage>
        <taxon>Bacteria</taxon>
        <taxon>Pseudomonadati</taxon>
        <taxon>Pseudomonadota</taxon>
        <taxon>Gammaproteobacteria</taxon>
        <taxon>Vibrionales</taxon>
        <taxon>Vibrionaceae</taxon>
        <taxon>Photobacterium</taxon>
    </lineage>
</organism>
<reference evidence="2 3" key="1">
    <citation type="submission" date="2017-02" db="EMBL/GenBank/DDBJ databases">
        <authorList>
            <person name="Peterson S.W."/>
        </authorList>
    </citation>
    <scope>NUCLEOTIDE SEQUENCE [LARGE SCALE GENOMIC DNA]</scope>
    <source>
        <strain evidence="2 3">CECT 9189</strain>
    </source>
</reference>
<keyword evidence="1" id="KW-0812">Transmembrane</keyword>
<name>A0A1T4TWC1_9GAMM</name>
<sequence>MKRCPNCYNKTITIYDLYKLSVKKKLICSECYSEIKFKNSYYVYMAISSICIIFIAISNYPILIKAILILIIAFIPILISKTYCYKNVNR</sequence>
<feature type="transmembrane region" description="Helical" evidence="1">
    <location>
        <begin position="41"/>
        <end position="60"/>
    </location>
</feature>
<protein>
    <recommendedName>
        <fullName evidence="4">Cxxc_20_cxxc protein</fullName>
    </recommendedName>
</protein>
<proteinExistence type="predicted"/>
<keyword evidence="1" id="KW-0472">Membrane</keyword>
<feature type="transmembrane region" description="Helical" evidence="1">
    <location>
        <begin position="66"/>
        <end position="84"/>
    </location>
</feature>
<dbReference type="EMBL" id="FUWP01000014">
    <property type="protein sequence ID" value="SKA44714.1"/>
    <property type="molecule type" value="Genomic_DNA"/>
</dbReference>
<evidence type="ECO:0000313" key="3">
    <source>
        <dbReference type="Proteomes" id="UP000191116"/>
    </source>
</evidence>
<keyword evidence="1" id="KW-1133">Transmembrane helix</keyword>
<dbReference type="AlphaFoldDB" id="A0A1T4TWC1"/>
<evidence type="ECO:0000256" key="1">
    <source>
        <dbReference type="SAM" id="Phobius"/>
    </source>
</evidence>
<gene>
    <name evidence="2" type="ORF">CZ814_02532</name>
</gene>
<evidence type="ECO:0008006" key="4">
    <source>
        <dbReference type="Google" id="ProtNLM"/>
    </source>
</evidence>
<accession>A0A1T4TWC1</accession>